<dbReference type="PANTHER" id="PTHR39428">
    <property type="entry name" value="F420H(2)-DEPENDENT QUINONE REDUCTASE RV1261C"/>
    <property type="match status" value="1"/>
</dbReference>
<organism evidence="3 4">
    <name type="scientific">Nocardia mexicana</name>
    <dbReference type="NCBI Taxonomy" id="279262"/>
    <lineage>
        <taxon>Bacteria</taxon>
        <taxon>Bacillati</taxon>
        <taxon>Actinomycetota</taxon>
        <taxon>Actinomycetes</taxon>
        <taxon>Mycobacteriales</taxon>
        <taxon>Nocardiaceae</taxon>
        <taxon>Nocardia</taxon>
    </lineage>
</organism>
<reference evidence="3 4" key="1">
    <citation type="submission" date="2018-07" db="EMBL/GenBank/DDBJ databases">
        <title>Genomic Encyclopedia of Type Strains, Phase IV (KMG-IV): sequencing the most valuable type-strain genomes for metagenomic binning, comparative biology and taxonomic classification.</title>
        <authorList>
            <person name="Goeker M."/>
        </authorList>
    </citation>
    <scope>NUCLEOTIDE SEQUENCE [LARGE SCALE GENOMIC DNA]</scope>
    <source>
        <strain evidence="3 4">DSM 44952</strain>
    </source>
</reference>
<dbReference type="GO" id="GO:0016491">
    <property type="term" value="F:oxidoreductase activity"/>
    <property type="evidence" value="ECO:0007669"/>
    <property type="project" value="InterPro"/>
</dbReference>
<evidence type="ECO:0000256" key="2">
    <source>
        <dbReference type="ARBA" id="ARBA00049106"/>
    </source>
</evidence>
<evidence type="ECO:0000256" key="1">
    <source>
        <dbReference type="ARBA" id="ARBA00008710"/>
    </source>
</evidence>
<dbReference type="GO" id="GO:0005886">
    <property type="term" value="C:plasma membrane"/>
    <property type="evidence" value="ECO:0007669"/>
    <property type="project" value="TreeGrafter"/>
</dbReference>
<sequence>MVNEMPSRPRFFDSRFYAPVMRVFTQGHVALFRVTGGRVGGKFRFGSGFPRGVPVALLTTRGRKTGKARTMALLYMADGDRVVFVASRGGTPRHPQWFHNIKADPKVRVHTRGGVRAMIAHEAEGDERADLWRRVVEYYPEWGSYQTWTDRRIPLIVCEPA</sequence>
<comment type="caution">
    <text evidence="3">The sequence shown here is derived from an EMBL/GenBank/DDBJ whole genome shotgun (WGS) entry which is preliminary data.</text>
</comment>
<protein>
    <submittedName>
        <fullName evidence="3">Deazaflavin-dependent oxidoreductase (Nitroreductase family)</fullName>
    </submittedName>
</protein>
<dbReference type="GO" id="GO:0070967">
    <property type="term" value="F:coenzyme F420 binding"/>
    <property type="evidence" value="ECO:0007669"/>
    <property type="project" value="TreeGrafter"/>
</dbReference>
<proteinExistence type="inferred from homology"/>
<dbReference type="Pfam" id="PF04075">
    <property type="entry name" value="F420H2_quin_red"/>
    <property type="match status" value="1"/>
</dbReference>
<dbReference type="NCBIfam" id="TIGR00026">
    <property type="entry name" value="hi_GC_TIGR00026"/>
    <property type="match status" value="1"/>
</dbReference>
<comment type="similarity">
    <text evidence="1">Belongs to the F420H(2)-dependent quinone reductase family.</text>
</comment>
<gene>
    <name evidence="3" type="ORF">DFR68_1182</name>
</gene>
<dbReference type="AlphaFoldDB" id="A0A370GN20"/>
<dbReference type="SUPFAM" id="SSF50475">
    <property type="entry name" value="FMN-binding split barrel"/>
    <property type="match status" value="1"/>
</dbReference>
<dbReference type="Proteomes" id="UP000255355">
    <property type="component" value="Unassembled WGS sequence"/>
</dbReference>
<dbReference type="EMBL" id="QQAZ01000018">
    <property type="protein sequence ID" value="RDI43824.1"/>
    <property type="molecule type" value="Genomic_DNA"/>
</dbReference>
<evidence type="ECO:0000313" key="3">
    <source>
        <dbReference type="EMBL" id="RDI43824.1"/>
    </source>
</evidence>
<dbReference type="STRING" id="1210089.GCA_001613165_04900"/>
<comment type="catalytic activity">
    <reaction evidence="2">
        <text>oxidized coenzyme F420-(gamma-L-Glu)(n) + a quinol + H(+) = reduced coenzyme F420-(gamma-L-Glu)(n) + a quinone</text>
        <dbReference type="Rhea" id="RHEA:39663"/>
        <dbReference type="Rhea" id="RHEA-COMP:12939"/>
        <dbReference type="Rhea" id="RHEA-COMP:14378"/>
        <dbReference type="ChEBI" id="CHEBI:15378"/>
        <dbReference type="ChEBI" id="CHEBI:24646"/>
        <dbReference type="ChEBI" id="CHEBI:132124"/>
        <dbReference type="ChEBI" id="CHEBI:133980"/>
        <dbReference type="ChEBI" id="CHEBI:139511"/>
    </reaction>
</comment>
<evidence type="ECO:0000313" key="4">
    <source>
        <dbReference type="Proteomes" id="UP000255355"/>
    </source>
</evidence>
<keyword evidence="4" id="KW-1185">Reference proteome</keyword>
<name>A0A370GN20_9NOCA</name>
<dbReference type="InterPro" id="IPR012349">
    <property type="entry name" value="Split_barrel_FMN-bd"/>
</dbReference>
<dbReference type="Gene3D" id="2.30.110.10">
    <property type="entry name" value="Electron Transport, Fmn-binding Protein, Chain A"/>
    <property type="match status" value="1"/>
</dbReference>
<dbReference type="PANTHER" id="PTHR39428:SF3">
    <property type="entry name" value="DEAZAFLAVIN-DEPENDENT NITROREDUCTASE"/>
    <property type="match status" value="1"/>
</dbReference>
<accession>A0A370GN20</accession>
<dbReference type="InterPro" id="IPR004378">
    <property type="entry name" value="F420H2_quin_Rdtase"/>
</dbReference>